<comment type="caution">
    <text evidence="1">The sequence shown here is derived from an EMBL/GenBank/DDBJ whole genome shotgun (WGS) entry which is preliminary data.</text>
</comment>
<proteinExistence type="predicted"/>
<dbReference type="Proteomes" id="UP001152795">
    <property type="component" value="Unassembled WGS sequence"/>
</dbReference>
<dbReference type="AlphaFoldDB" id="A0A7D9L9D3"/>
<gene>
    <name evidence="1" type="ORF">PACLA_8A088011</name>
</gene>
<dbReference type="EMBL" id="CACRXK020015256">
    <property type="protein sequence ID" value="CAB4028115.1"/>
    <property type="molecule type" value="Genomic_DNA"/>
</dbReference>
<protein>
    <submittedName>
        <fullName evidence="1">Uncharacterized protein</fullName>
    </submittedName>
</protein>
<organism evidence="1 2">
    <name type="scientific">Paramuricea clavata</name>
    <name type="common">Red gorgonian</name>
    <name type="synonym">Violescent sea-whip</name>
    <dbReference type="NCBI Taxonomy" id="317549"/>
    <lineage>
        <taxon>Eukaryota</taxon>
        <taxon>Metazoa</taxon>
        <taxon>Cnidaria</taxon>
        <taxon>Anthozoa</taxon>
        <taxon>Octocorallia</taxon>
        <taxon>Malacalcyonacea</taxon>
        <taxon>Plexauridae</taxon>
        <taxon>Paramuricea</taxon>
    </lineage>
</organism>
<keyword evidence="2" id="KW-1185">Reference proteome</keyword>
<dbReference type="OrthoDB" id="5989387at2759"/>
<reference evidence="1" key="1">
    <citation type="submission" date="2020-04" db="EMBL/GenBank/DDBJ databases">
        <authorList>
            <person name="Alioto T."/>
            <person name="Alioto T."/>
            <person name="Gomez Garrido J."/>
        </authorList>
    </citation>
    <scope>NUCLEOTIDE SEQUENCE</scope>
    <source>
        <strain evidence="1">A484AB</strain>
    </source>
</reference>
<sequence>MESELLVTATETKKKAVVVWNEKNDLIMLREVAADGLLQHKAGSRERGAGWQAVANNLSSSLTSGSEVTSRAVRDHFTIIAKRHQAKVAKEERGTGLGGEELTEREALLEELVDIRDETERRVEEEAGVRRGNAEAERSQALEMRERAMERYGETRQRLQGELGQYKTPPEKKRRSSSEMFDWLKERALNERTSREKELEDKREEREALKEERNILIEQMKASQTQWQHQLLQVQEQQQQQNQQQQQQFGMLHQQMLSMMQQQQQQTQLLASLLSNRDK</sequence>
<evidence type="ECO:0000313" key="2">
    <source>
        <dbReference type="Proteomes" id="UP001152795"/>
    </source>
</evidence>
<name>A0A7D9L9D3_PARCT</name>
<accession>A0A7D9L9D3</accession>
<evidence type="ECO:0000313" key="1">
    <source>
        <dbReference type="EMBL" id="CAB4028115.1"/>
    </source>
</evidence>